<dbReference type="AlphaFoldDB" id="A0A516GIQ0"/>
<organism evidence="2 3">
    <name type="scientific">Dolosigranulum pigrum</name>
    <dbReference type="NCBI Taxonomy" id="29394"/>
    <lineage>
        <taxon>Bacteria</taxon>
        <taxon>Bacillati</taxon>
        <taxon>Bacillota</taxon>
        <taxon>Bacilli</taxon>
        <taxon>Lactobacillales</taxon>
        <taxon>Carnobacteriaceae</taxon>
        <taxon>Dolosigranulum</taxon>
    </lineage>
</organism>
<protein>
    <submittedName>
        <fullName evidence="2">Uncharacterized protein</fullName>
    </submittedName>
</protein>
<keyword evidence="1" id="KW-0472">Membrane</keyword>
<gene>
    <name evidence="2" type="ORF">FNV33_04125</name>
</gene>
<evidence type="ECO:0000313" key="3">
    <source>
        <dbReference type="Proteomes" id="UP000315953"/>
    </source>
</evidence>
<keyword evidence="1" id="KW-0812">Transmembrane</keyword>
<proteinExistence type="predicted"/>
<keyword evidence="1" id="KW-1133">Transmembrane helix</keyword>
<feature type="transmembrane region" description="Helical" evidence="1">
    <location>
        <begin position="7"/>
        <end position="26"/>
    </location>
</feature>
<reference evidence="2 3" key="1">
    <citation type="submission" date="2019-07" db="EMBL/GenBank/DDBJ databases">
        <title>Genome assembly of a nasal isolate of Dolosigranulum pigrum from a chronic sinusitis patient.</title>
        <authorList>
            <person name="Baig S."/>
            <person name="Overballe-Petersen S."/>
            <person name="Kaspar U."/>
            <person name="Rendboe A."/>
            <person name="de Man T."/>
            <person name="Liu C."/>
            <person name="Price L.B."/>
            <person name="Stegger M."/>
            <person name="Becker K."/>
            <person name="Skytt Andersen P."/>
        </authorList>
    </citation>
    <scope>NUCLEOTIDE SEQUENCE [LARGE SCALE GENOMIC DNA]</scope>
    <source>
        <strain evidence="2 3">83VPs-KB5</strain>
    </source>
</reference>
<name>A0A516GIQ0_9LACT</name>
<dbReference type="EMBL" id="CP041626">
    <property type="protein sequence ID" value="QDO91280.1"/>
    <property type="molecule type" value="Genomic_DNA"/>
</dbReference>
<evidence type="ECO:0000313" key="2">
    <source>
        <dbReference type="EMBL" id="QDO91280.1"/>
    </source>
</evidence>
<feature type="transmembrane region" description="Helical" evidence="1">
    <location>
        <begin position="32"/>
        <end position="48"/>
    </location>
</feature>
<dbReference type="RefSeq" id="WP_143333343.1">
    <property type="nucleotide sequence ID" value="NZ_CP041626.1"/>
</dbReference>
<evidence type="ECO:0000256" key="1">
    <source>
        <dbReference type="SAM" id="Phobius"/>
    </source>
</evidence>
<dbReference type="KEGG" id="dpm:FNV33_04125"/>
<accession>A0A516GIQ0</accession>
<sequence length="60" mass="7010">MMKYAPYSLLALAGILVYLTVNRYITMHSINVVPPIGVILCVIFFFVWRNHLKQQGYYDD</sequence>
<dbReference type="Proteomes" id="UP000315953">
    <property type="component" value="Chromosome"/>
</dbReference>